<keyword evidence="13" id="KW-1185">Reference proteome</keyword>
<dbReference type="InterPro" id="IPR005111">
    <property type="entry name" value="MoeA_C_domain_IV"/>
</dbReference>
<keyword evidence="5 11" id="KW-0500">Molybdenum</keyword>
<dbReference type="EC" id="2.10.1.1" evidence="11"/>
<dbReference type="Gene3D" id="3.40.980.10">
    <property type="entry name" value="MoaB/Mog-like domain"/>
    <property type="match status" value="1"/>
</dbReference>
<dbReference type="PROSITE" id="PS01079">
    <property type="entry name" value="MOCF_BIOSYNTHESIS_2"/>
    <property type="match status" value="1"/>
</dbReference>
<dbReference type="FunFam" id="3.40.980.10:FF:000004">
    <property type="entry name" value="Molybdopterin molybdenumtransferase"/>
    <property type="match status" value="1"/>
</dbReference>
<keyword evidence="8 11" id="KW-0460">Magnesium</keyword>
<dbReference type="GO" id="GO:0005829">
    <property type="term" value="C:cytosol"/>
    <property type="evidence" value="ECO:0007669"/>
    <property type="project" value="TreeGrafter"/>
</dbReference>
<dbReference type="SMART" id="SM00852">
    <property type="entry name" value="MoCF_biosynth"/>
    <property type="match status" value="1"/>
</dbReference>
<dbReference type="KEGG" id="tav:G4V39_01880"/>
<evidence type="ECO:0000256" key="4">
    <source>
        <dbReference type="ARBA" id="ARBA00010763"/>
    </source>
</evidence>
<evidence type="ECO:0000256" key="11">
    <source>
        <dbReference type="RuleBase" id="RU365090"/>
    </source>
</evidence>
<dbReference type="InterPro" id="IPR008284">
    <property type="entry name" value="MoCF_biosynth_CS"/>
</dbReference>
<evidence type="ECO:0000256" key="3">
    <source>
        <dbReference type="ARBA" id="ARBA00005046"/>
    </source>
</evidence>
<dbReference type="Pfam" id="PF03454">
    <property type="entry name" value="MoeA_C"/>
    <property type="match status" value="1"/>
</dbReference>
<evidence type="ECO:0000256" key="9">
    <source>
        <dbReference type="ARBA" id="ARBA00023150"/>
    </source>
</evidence>
<evidence type="ECO:0000313" key="12">
    <source>
        <dbReference type="EMBL" id="QIJ71097.1"/>
    </source>
</evidence>
<dbReference type="SUPFAM" id="SSF53218">
    <property type="entry name" value="Molybdenum cofactor biosynthesis proteins"/>
    <property type="match status" value="1"/>
</dbReference>
<keyword evidence="9 11" id="KW-0501">Molybdenum cofactor biosynthesis</keyword>
<dbReference type="InterPro" id="IPR036425">
    <property type="entry name" value="MoaB/Mog-like_dom_sf"/>
</dbReference>
<dbReference type="Gene3D" id="2.40.340.10">
    <property type="entry name" value="MoeA, C-terminal, domain IV"/>
    <property type="match status" value="1"/>
</dbReference>
<dbReference type="EMBL" id="CP048877">
    <property type="protein sequence ID" value="QIJ71097.1"/>
    <property type="molecule type" value="Genomic_DNA"/>
</dbReference>
<sequence length="409" mass="43789">MEFFFRVKTVAEVLDIISSFPPLPEEEVDLSEALGRFAAGNILSPEDLPPFSRSTMDGYAVRAEETFGAREGEPTVLKVVGEIPMGQAPDFSLGPGEAARIATGGMLPQGANAVVMVEHTETIGDLVEILRPVAPGENVLRKGEDISQEDIIIKGGTRFTPALLGLLAGVGIGRVQVRQRPRVAIISTGDELVPSQERPAPGQIRDINTISLSAAIMEAGGLALPMGIVPDDEEALFKAVSLALEEAEVVLISGGSSVGTRDYTLKVIERLPGSELLCHGLAVRPGKPTILARVGHKAVFGLPGQVTSALLVFYILVRPLVCHLQGAQGKELFLPRTWARVSRNLASAMGREDYIRAHLSFNEDGLWAEPIFGRSGLLSPLARAQGLIRIPQNSEGVYQGEMVEIFLLP</sequence>
<evidence type="ECO:0000256" key="8">
    <source>
        <dbReference type="ARBA" id="ARBA00022842"/>
    </source>
</evidence>
<dbReference type="InterPro" id="IPR038987">
    <property type="entry name" value="MoeA-like"/>
</dbReference>
<dbReference type="SUPFAM" id="SSF63882">
    <property type="entry name" value="MoeA N-terminal region -like"/>
    <property type="match status" value="1"/>
</dbReference>
<evidence type="ECO:0000313" key="13">
    <source>
        <dbReference type="Proteomes" id="UP000502179"/>
    </source>
</evidence>
<dbReference type="FunFam" id="2.170.190.11:FF:000004">
    <property type="entry name" value="Molybdopterin molybdenumtransferase"/>
    <property type="match status" value="1"/>
</dbReference>
<dbReference type="UniPathway" id="UPA00344"/>
<protein>
    <recommendedName>
        <fullName evidence="11">Molybdopterin molybdenumtransferase</fullName>
        <ecNumber evidence="11">2.10.1.1</ecNumber>
    </recommendedName>
</protein>
<evidence type="ECO:0000256" key="7">
    <source>
        <dbReference type="ARBA" id="ARBA00022723"/>
    </source>
</evidence>
<dbReference type="NCBIfam" id="TIGR00177">
    <property type="entry name" value="molyb_syn"/>
    <property type="match status" value="1"/>
</dbReference>
<dbReference type="RefSeq" id="WP_166031319.1">
    <property type="nucleotide sequence ID" value="NZ_CP048877.1"/>
</dbReference>
<dbReference type="Pfam" id="PF03453">
    <property type="entry name" value="MoeA_N"/>
    <property type="match status" value="1"/>
</dbReference>
<comment type="function">
    <text evidence="2 11">Catalyzes the insertion of molybdate into adenylated molybdopterin with the concomitant release of AMP.</text>
</comment>
<dbReference type="AlphaFoldDB" id="A0A6G7PU38"/>
<dbReference type="PANTHER" id="PTHR10192">
    <property type="entry name" value="MOLYBDOPTERIN BIOSYNTHESIS PROTEIN"/>
    <property type="match status" value="1"/>
</dbReference>
<dbReference type="GO" id="GO:0061599">
    <property type="term" value="F:molybdopterin molybdotransferase activity"/>
    <property type="evidence" value="ECO:0007669"/>
    <property type="project" value="UniProtKB-UniRule"/>
</dbReference>
<proteinExistence type="inferred from homology"/>
<dbReference type="Pfam" id="PF00994">
    <property type="entry name" value="MoCF_biosynth"/>
    <property type="match status" value="1"/>
</dbReference>
<accession>A0A6G7PU38</accession>
<keyword evidence="7 11" id="KW-0479">Metal-binding</keyword>
<comment type="pathway">
    <text evidence="3 11">Cofactor biosynthesis; molybdopterin biosynthesis.</text>
</comment>
<comment type="cofactor">
    <cofactor evidence="1 11">
        <name>Mg(2+)</name>
        <dbReference type="ChEBI" id="CHEBI:18420"/>
    </cofactor>
</comment>
<dbReference type="Gene3D" id="3.90.105.10">
    <property type="entry name" value="Molybdopterin biosynthesis moea protein, domain 2"/>
    <property type="match status" value="1"/>
</dbReference>
<dbReference type="SUPFAM" id="SSF63867">
    <property type="entry name" value="MoeA C-terminal domain-like"/>
    <property type="match status" value="1"/>
</dbReference>
<dbReference type="NCBIfam" id="NF045515">
    <property type="entry name" value="Glp_gephyrin"/>
    <property type="match status" value="1"/>
</dbReference>
<name>A0A6G7PU38_9BACT</name>
<evidence type="ECO:0000256" key="5">
    <source>
        <dbReference type="ARBA" id="ARBA00022505"/>
    </source>
</evidence>
<dbReference type="PANTHER" id="PTHR10192:SF5">
    <property type="entry name" value="GEPHYRIN"/>
    <property type="match status" value="1"/>
</dbReference>
<evidence type="ECO:0000256" key="1">
    <source>
        <dbReference type="ARBA" id="ARBA00001946"/>
    </source>
</evidence>
<dbReference type="InterPro" id="IPR005110">
    <property type="entry name" value="MoeA_linker/N"/>
</dbReference>
<dbReference type="GO" id="GO:0046872">
    <property type="term" value="F:metal ion binding"/>
    <property type="evidence" value="ECO:0007669"/>
    <property type="project" value="UniProtKB-UniRule"/>
</dbReference>
<dbReference type="Gene3D" id="2.170.190.11">
    <property type="entry name" value="Molybdopterin biosynthesis moea protein, domain 3"/>
    <property type="match status" value="1"/>
</dbReference>
<evidence type="ECO:0000256" key="6">
    <source>
        <dbReference type="ARBA" id="ARBA00022679"/>
    </source>
</evidence>
<organism evidence="12 13">
    <name type="scientific">Thermosulfuriphilus ammonigenes</name>
    <dbReference type="NCBI Taxonomy" id="1936021"/>
    <lineage>
        <taxon>Bacteria</taxon>
        <taxon>Pseudomonadati</taxon>
        <taxon>Thermodesulfobacteriota</taxon>
        <taxon>Thermodesulfobacteria</taxon>
        <taxon>Thermodesulfobacteriales</taxon>
        <taxon>Thermodesulfobacteriaceae</taxon>
        <taxon>Thermosulfuriphilus</taxon>
    </lineage>
</organism>
<comment type="catalytic activity">
    <reaction evidence="10">
        <text>adenylyl-molybdopterin + molybdate = Mo-molybdopterin + AMP + H(+)</text>
        <dbReference type="Rhea" id="RHEA:35047"/>
        <dbReference type="ChEBI" id="CHEBI:15378"/>
        <dbReference type="ChEBI" id="CHEBI:36264"/>
        <dbReference type="ChEBI" id="CHEBI:62727"/>
        <dbReference type="ChEBI" id="CHEBI:71302"/>
        <dbReference type="ChEBI" id="CHEBI:456215"/>
        <dbReference type="EC" id="2.10.1.1"/>
    </reaction>
</comment>
<reference evidence="12 13" key="1">
    <citation type="submission" date="2020-02" db="EMBL/GenBank/DDBJ databases">
        <title>Genome analysis of Thermosulfuriphilus ammonigenes ST65T, an anaerobic thermophilic chemolithoautotrophic bacterium isolated from a deep-sea hydrothermal vent.</title>
        <authorList>
            <person name="Slobodkina G."/>
            <person name="Allioux M."/>
            <person name="Merkel A."/>
            <person name="Alain K."/>
            <person name="Jebbar M."/>
            <person name="Slobodkin A."/>
        </authorList>
    </citation>
    <scope>NUCLEOTIDE SEQUENCE [LARGE SCALE GENOMIC DNA]</scope>
    <source>
        <strain evidence="12 13">ST65</strain>
    </source>
</reference>
<dbReference type="InterPro" id="IPR001453">
    <property type="entry name" value="MoaB/Mog_dom"/>
</dbReference>
<dbReference type="GO" id="GO:0006777">
    <property type="term" value="P:Mo-molybdopterin cofactor biosynthetic process"/>
    <property type="evidence" value="ECO:0007669"/>
    <property type="project" value="UniProtKB-UniRule"/>
</dbReference>
<gene>
    <name evidence="12" type="ORF">G4V39_01880</name>
</gene>
<evidence type="ECO:0000256" key="10">
    <source>
        <dbReference type="ARBA" id="ARBA00047317"/>
    </source>
</evidence>
<dbReference type="CDD" id="cd00887">
    <property type="entry name" value="MoeA"/>
    <property type="match status" value="1"/>
</dbReference>
<keyword evidence="6 11" id="KW-0808">Transferase</keyword>
<dbReference type="InterPro" id="IPR036135">
    <property type="entry name" value="MoeA_linker/N_sf"/>
</dbReference>
<comment type="similarity">
    <text evidence="4 11">Belongs to the MoeA family.</text>
</comment>
<dbReference type="Proteomes" id="UP000502179">
    <property type="component" value="Chromosome"/>
</dbReference>
<dbReference type="InterPro" id="IPR036688">
    <property type="entry name" value="MoeA_C_domain_IV_sf"/>
</dbReference>
<evidence type="ECO:0000256" key="2">
    <source>
        <dbReference type="ARBA" id="ARBA00002901"/>
    </source>
</evidence>